<sequence length="71" mass="7593">MLVSNDYLKTGIARTPRAIFLVLGKGTFIAVYTLVGGPDARQAVSVLGFAVLLTLGNGLLRFVIAPTRYKP</sequence>
<keyword evidence="1" id="KW-1133">Transmembrane helix</keyword>
<keyword evidence="3" id="KW-1185">Reference proteome</keyword>
<keyword evidence="1" id="KW-0812">Transmembrane</keyword>
<dbReference type="OrthoDB" id="9783707at2"/>
<proteinExistence type="predicted"/>
<accession>A0A511UTN4</accession>
<evidence type="ECO:0000313" key="3">
    <source>
        <dbReference type="Proteomes" id="UP000321303"/>
    </source>
</evidence>
<dbReference type="Proteomes" id="UP000321303">
    <property type="component" value="Unassembled WGS sequence"/>
</dbReference>
<feature type="transmembrane region" description="Helical" evidence="1">
    <location>
        <begin position="43"/>
        <end position="64"/>
    </location>
</feature>
<dbReference type="AlphaFoldDB" id="A0A511UTN4"/>
<keyword evidence="1" id="KW-0472">Membrane</keyword>
<dbReference type="RefSeq" id="WP_146876000.1">
    <property type="nucleotide sequence ID" value="NZ_BJXV01000016.1"/>
</dbReference>
<evidence type="ECO:0000313" key="2">
    <source>
        <dbReference type="EMBL" id="GEN29078.1"/>
    </source>
</evidence>
<dbReference type="EMBL" id="BJXV01000016">
    <property type="protein sequence ID" value="GEN29078.1"/>
    <property type="molecule type" value="Genomic_DNA"/>
</dbReference>
<organism evidence="2 3">
    <name type="scientific">Halovibrio variabilis</name>
    <dbReference type="NCBI Taxonomy" id="31910"/>
    <lineage>
        <taxon>Bacteria</taxon>
        <taxon>Pseudomonadati</taxon>
        <taxon>Pseudomonadota</taxon>
        <taxon>Gammaproteobacteria</taxon>
        <taxon>Oceanospirillales</taxon>
        <taxon>Halomonadaceae</taxon>
        <taxon>Halovibrio</taxon>
    </lineage>
</organism>
<name>A0A511UTN4_9GAMM</name>
<evidence type="ECO:0000256" key="1">
    <source>
        <dbReference type="SAM" id="Phobius"/>
    </source>
</evidence>
<protein>
    <submittedName>
        <fullName evidence="2">Uncharacterized protein</fullName>
    </submittedName>
</protein>
<gene>
    <name evidence="2" type="ORF">HVA01_27240</name>
</gene>
<comment type="caution">
    <text evidence="2">The sequence shown here is derived from an EMBL/GenBank/DDBJ whole genome shotgun (WGS) entry which is preliminary data.</text>
</comment>
<reference evidence="2 3" key="1">
    <citation type="submission" date="2019-07" db="EMBL/GenBank/DDBJ databases">
        <title>Whole genome shotgun sequence of Halomonas variabilis NBRC 102410.</title>
        <authorList>
            <person name="Hosoyama A."/>
            <person name="Uohara A."/>
            <person name="Ohji S."/>
            <person name="Ichikawa N."/>
        </authorList>
    </citation>
    <scope>NUCLEOTIDE SEQUENCE [LARGE SCALE GENOMIC DNA]</scope>
    <source>
        <strain evidence="2 3">NBRC 102410</strain>
    </source>
</reference>
<feature type="transmembrane region" description="Helical" evidence="1">
    <location>
        <begin position="18"/>
        <end position="37"/>
    </location>
</feature>